<feature type="chain" id="PRO_5004554408" evidence="2">
    <location>
        <begin position="25"/>
        <end position="188"/>
    </location>
</feature>
<dbReference type="OrthoDB" id="5340610at2759"/>
<gene>
    <name evidence="3" type="ORF">SOCG_01380</name>
</gene>
<dbReference type="Pfam" id="PF14610">
    <property type="entry name" value="Psg1"/>
    <property type="match status" value="1"/>
</dbReference>
<proteinExistence type="predicted"/>
<keyword evidence="2" id="KW-0732">Signal</keyword>
<dbReference type="HOGENOM" id="CLU_1441814_0_0_1"/>
<keyword evidence="1" id="KW-1133">Transmembrane helix</keyword>
<evidence type="ECO:0000256" key="1">
    <source>
        <dbReference type="SAM" id="Phobius"/>
    </source>
</evidence>
<dbReference type="InterPro" id="IPR028000">
    <property type="entry name" value="Pma1"/>
</dbReference>
<dbReference type="EMBL" id="KE503208">
    <property type="protein sequence ID" value="EPX71162.1"/>
    <property type="molecule type" value="Genomic_DNA"/>
</dbReference>
<keyword evidence="4" id="KW-1185">Reference proteome</keyword>
<name>S9PT73_SCHOY</name>
<accession>S9PT73</accession>
<dbReference type="AlphaFoldDB" id="S9PT73"/>
<keyword evidence="1" id="KW-0812">Transmembrane</keyword>
<dbReference type="VEuPathDB" id="FungiDB:SOCG_01380"/>
<dbReference type="OMA" id="WAAGYTY"/>
<protein>
    <submittedName>
        <fullName evidence="3">Fungal protein</fullName>
    </submittedName>
</protein>
<sequence length="188" mass="21460">MMKSTLFILLFSTVFFTFASIARADVELLTPSSGSRWAAGYTYAVRWKQPAEEFLEVALENDDKNNTVITSSGIIPSNQTFWFVKVDKKWLNKQDNKTARIVIAPQNGEQTKVQVGPEILLSSTFYWMHVIDKPTFDYNPIDKRLAIGISVGLTCSILLVLLIHISTRETRKILVNDRRNKLSLYRGR</sequence>
<reference evidence="3 4" key="1">
    <citation type="journal article" date="2011" name="Science">
        <title>Comparative functional genomics of the fission yeasts.</title>
        <authorList>
            <person name="Rhind N."/>
            <person name="Chen Z."/>
            <person name="Yassour M."/>
            <person name="Thompson D.A."/>
            <person name="Haas B.J."/>
            <person name="Habib N."/>
            <person name="Wapinski I."/>
            <person name="Roy S."/>
            <person name="Lin M.F."/>
            <person name="Heiman D.I."/>
            <person name="Young S.K."/>
            <person name="Furuya K."/>
            <person name="Guo Y."/>
            <person name="Pidoux A."/>
            <person name="Chen H.M."/>
            <person name="Robbertse B."/>
            <person name="Goldberg J.M."/>
            <person name="Aoki K."/>
            <person name="Bayne E.H."/>
            <person name="Berlin A.M."/>
            <person name="Desjardins C.A."/>
            <person name="Dobbs E."/>
            <person name="Dukaj L."/>
            <person name="Fan L."/>
            <person name="FitzGerald M.G."/>
            <person name="French C."/>
            <person name="Gujja S."/>
            <person name="Hansen K."/>
            <person name="Keifenheim D."/>
            <person name="Levin J.Z."/>
            <person name="Mosher R.A."/>
            <person name="Mueller C.A."/>
            <person name="Pfiffner J."/>
            <person name="Priest M."/>
            <person name="Russ C."/>
            <person name="Smialowska A."/>
            <person name="Swoboda P."/>
            <person name="Sykes S.M."/>
            <person name="Vaughn M."/>
            <person name="Vengrova S."/>
            <person name="Yoder R."/>
            <person name="Zeng Q."/>
            <person name="Allshire R."/>
            <person name="Baulcombe D."/>
            <person name="Birren B.W."/>
            <person name="Brown W."/>
            <person name="Ekwall K."/>
            <person name="Kellis M."/>
            <person name="Leatherwood J."/>
            <person name="Levin H."/>
            <person name="Margalit H."/>
            <person name="Martienssen R."/>
            <person name="Nieduszynski C.A."/>
            <person name="Spatafora J.W."/>
            <person name="Friedman N."/>
            <person name="Dalgaard J.Z."/>
            <person name="Baumann P."/>
            <person name="Niki H."/>
            <person name="Regev A."/>
            <person name="Nusbaum C."/>
        </authorList>
    </citation>
    <scope>NUCLEOTIDE SEQUENCE [LARGE SCALE GENOMIC DNA]</scope>
    <source>
        <strain evidence="4">yFS286</strain>
    </source>
</reference>
<dbReference type="RefSeq" id="XP_013019789.1">
    <property type="nucleotide sequence ID" value="XM_013164335.1"/>
</dbReference>
<evidence type="ECO:0000256" key="2">
    <source>
        <dbReference type="SAM" id="SignalP"/>
    </source>
</evidence>
<dbReference type="Proteomes" id="UP000016088">
    <property type="component" value="Unassembled WGS sequence"/>
</dbReference>
<keyword evidence="1" id="KW-0472">Membrane</keyword>
<evidence type="ECO:0000313" key="3">
    <source>
        <dbReference type="EMBL" id="EPX71162.1"/>
    </source>
</evidence>
<dbReference type="GeneID" id="25030362"/>
<feature type="signal peptide" evidence="2">
    <location>
        <begin position="1"/>
        <end position="24"/>
    </location>
</feature>
<feature type="transmembrane region" description="Helical" evidence="1">
    <location>
        <begin position="145"/>
        <end position="165"/>
    </location>
</feature>
<evidence type="ECO:0000313" key="4">
    <source>
        <dbReference type="Proteomes" id="UP000016088"/>
    </source>
</evidence>
<organism evidence="3 4">
    <name type="scientific">Schizosaccharomyces octosporus (strain yFS286)</name>
    <name type="common">Fission yeast</name>
    <name type="synonym">Octosporomyces octosporus</name>
    <dbReference type="NCBI Taxonomy" id="483514"/>
    <lineage>
        <taxon>Eukaryota</taxon>
        <taxon>Fungi</taxon>
        <taxon>Dikarya</taxon>
        <taxon>Ascomycota</taxon>
        <taxon>Taphrinomycotina</taxon>
        <taxon>Schizosaccharomycetes</taxon>
        <taxon>Schizosaccharomycetales</taxon>
        <taxon>Schizosaccharomycetaceae</taxon>
        <taxon>Schizosaccharomyces</taxon>
    </lineage>
</organism>